<keyword evidence="2" id="KW-0812">Transmembrane</keyword>
<dbReference type="GO" id="GO:0016020">
    <property type="term" value="C:membrane"/>
    <property type="evidence" value="ECO:0007669"/>
    <property type="project" value="InterPro"/>
</dbReference>
<reference evidence="4 5" key="1">
    <citation type="submission" date="2019-03" db="EMBL/GenBank/DDBJ databases">
        <title>Genomic Encyclopedia of Type Strains, Phase IV (KMG-IV): sequencing the most valuable type-strain genomes for metagenomic binning, comparative biology and taxonomic classification.</title>
        <authorList>
            <person name="Goeker M."/>
        </authorList>
    </citation>
    <scope>NUCLEOTIDE SEQUENCE [LARGE SCALE GENOMIC DNA]</scope>
    <source>
        <strain evidence="4 5">DSM 24591</strain>
    </source>
</reference>
<feature type="transmembrane region" description="Helical" evidence="2">
    <location>
        <begin position="100"/>
        <end position="124"/>
    </location>
</feature>
<dbReference type="Pfam" id="PF00115">
    <property type="entry name" value="COX1"/>
    <property type="match status" value="1"/>
</dbReference>
<evidence type="ECO:0000259" key="3">
    <source>
        <dbReference type="PROSITE" id="PS50855"/>
    </source>
</evidence>
<protein>
    <submittedName>
        <fullName evidence="4">Cytochrome c oxidase subunit 1</fullName>
    </submittedName>
</protein>
<dbReference type="EMBL" id="SMAJ01000007">
    <property type="protein sequence ID" value="TCT06985.1"/>
    <property type="molecule type" value="Genomic_DNA"/>
</dbReference>
<evidence type="ECO:0000256" key="2">
    <source>
        <dbReference type="SAM" id="Phobius"/>
    </source>
</evidence>
<feature type="transmembrane region" description="Helical" evidence="2">
    <location>
        <begin position="386"/>
        <end position="406"/>
    </location>
</feature>
<dbReference type="GO" id="GO:0004129">
    <property type="term" value="F:cytochrome-c oxidase activity"/>
    <property type="evidence" value="ECO:0007669"/>
    <property type="project" value="InterPro"/>
</dbReference>
<feature type="transmembrane region" description="Helical" evidence="2">
    <location>
        <begin position="315"/>
        <end position="337"/>
    </location>
</feature>
<keyword evidence="1" id="KW-0679">Respiratory chain</keyword>
<dbReference type="PANTHER" id="PTHR10422">
    <property type="entry name" value="CYTOCHROME C OXIDASE SUBUNIT 1"/>
    <property type="match status" value="1"/>
</dbReference>
<feature type="transmembrane region" description="Helical" evidence="2">
    <location>
        <begin position="203"/>
        <end position="229"/>
    </location>
</feature>
<keyword evidence="5" id="KW-1185">Reference proteome</keyword>
<dbReference type="RefSeq" id="WP_132582416.1">
    <property type="nucleotide sequence ID" value="NZ_SMAJ01000007.1"/>
</dbReference>
<feature type="transmembrane region" description="Helical" evidence="2">
    <location>
        <begin position="460"/>
        <end position="483"/>
    </location>
</feature>
<dbReference type="Gene3D" id="1.20.210.10">
    <property type="entry name" value="Cytochrome c oxidase-like, subunit I domain"/>
    <property type="match status" value="1"/>
</dbReference>
<dbReference type="AlphaFoldDB" id="A0A4R3M6S8"/>
<feature type="domain" description="Cytochrome oxidase subunit I profile" evidence="3">
    <location>
        <begin position="17"/>
        <end position="496"/>
    </location>
</feature>
<name>A0A4R3M6S8_9BURK</name>
<sequence length="496" mass="54583">MNASQPAGALHPANETLTRNERIVFNLYTISALMVFVLMMLLGLTMRMAQSTWIGVLPNVFYQVMTAHGAGMVGTIGLATSAVMWFFLRKYVKLSLSIFLANYVLFMLGAVALLAAVFIGGYAGAWTFLYPLPEHPMGLWSGNAAALFMLGYLLIGVGFLLFYLDAMRAIIRVYSNLGRALGLQWLFSGDIDKSHPKTVVASTMVAITNSIGILAGAIVLVMCIINIYFPSVTLNALLVKNLTYLFGHMFINASIYMGVIAVYELLPRYSGRPYPISRPFLWSWASSLVMVLIVYPHHLMMDYVMPHWMLVMGQIISYCAGLPVFTVTVFGALANIYRSGMRWNMPSRLLVLSMFGWAAGIVPAIIDGTISVNKLMHNTQWVPGHFHFYLLLGVLPMVLALMFHVIGQNAPSRSSDKLSFPLYILGGLIFVLSFLAAGHISTPRRFAVHLPEWLTYDQSGSIGAILLIVAMLVFTLHIIVGLLRSPGHGDSAHATG</sequence>
<evidence type="ECO:0000256" key="1">
    <source>
        <dbReference type="ARBA" id="ARBA00022660"/>
    </source>
</evidence>
<feature type="transmembrane region" description="Helical" evidence="2">
    <location>
        <begin position="23"/>
        <end position="46"/>
    </location>
</feature>
<keyword evidence="2" id="KW-0472">Membrane</keyword>
<evidence type="ECO:0000313" key="4">
    <source>
        <dbReference type="EMBL" id="TCT06985.1"/>
    </source>
</evidence>
<dbReference type="Proteomes" id="UP000295525">
    <property type="component" value="Unassembled WGS sequence"/>
</dbReference>
<dbReference type="GO" id="GO:0020037">
    <property type="term" value="F:heme binding"/>
    <property type="evidence" value="ECO:0007669"/>
    <property type="project" value="InterPro"/>
</dbReference>
<dbReference type="OrthoDB" id="9764568at2"/>
<dbReference type="GO" id="GO:0009060">
    <property type="term" value="P:aerobic respiration"/>
    <property type="evidence" value="ECO:0007669"/>
    <property type="project" value="InterPro"/>
</dbReference>
<keyword evidence="1" id="KW-0249">Electron transport</keyword>
<feature type="transmembrane region" description="Helical" evidence="2">
    <location>
        <begin position="278"/>
        <end position="295"/>
    </location>
</feature>
<feature type="transmembrane region" description="Helical" evidence="2">
    <location>
        <begin position="249"/>
        <end position="266"/>
    </location>
</feature>
<feature type="transmembrane region" description="Helical" evidence="2">
    <location>
        <begin position="144"/>
        <end position="164"/>
    </location>
</feature>
<dbReference type="SUPFAM" id="SSF81442">
    <property type="entry name" value="Cytochrome c oxidase subunit I-like"/>
    <property type="match status" value="1"/>
</dbReference>
<dbReference type="InterPro" id="IPR036927">
    <property type="entry name" value="Cyt_c_oxase-like_su1_sf"/>
</dbReference>
<keyword evidence="1" id="KW-0813">Transport</keyword>
<dbReference type="PROSITE" id="PS50855">
    <property type="entry name" value="COX1"/>
    <property type="match status" value="1"/>
</dbReference>
<gene>
    <name evidence="4" type="ORF">EDC26_10740</name>
</gene>
<keyword evidence="2" id="KW-1133">Transmembrane helix</keyword>
<proteinExistence type="predicted"/>
<feature type="transmembrane region" description="Helical" evidence="2">
    <location>
        <begin position="66"/>
        <end position="88"/>
    </location>
</feature>
<comment type="caution">
    <text evidence="4">The sequence shown here is derived from an EMBL/GenBank/DDBJ whole genome shotgun (WGS) entry which is preliminary data.</text>
</comment>
<dbReference type="InterPro" id="IPR023616">
    <property type="entry name" value="Cyt_c_oxase-like_su1_dom"/>
</dbReference>
<accession>A0A4R3M6S8</accession>
<feature type="transmembrane region" description="Helical" evidence="2">
    <location>
        <begin position="349"/>
        <end position="366"/>
    </location>
</feature>
<organism evidence="4 5">
    <name type="scientific">Paralcaligenes ureilyticus</name>
    <dbReference type="NCBI Taxonomy" id="627131"/>
    <lineage>
        <taxon>Bacteria</taxon>
        <taxon>Pseudomonadati</taxon>
        <taxon>Pseudomonadota</taxon>
        <taxon>Betaproteobacteria</taxon>
        <taxon>Burkholderiales</taxon>
        <taxon>Alcaligenaceae</taxon>
        <taxon>Paralcaligenes</taxon>
    </lineage>
</organism>
<feature type="transmembrane region" description="Helical" evidence="2">
    <location>
        <begin position="418"/>
        <end position="440"/>
    </location>
</feature>
<evidence type="ECO:0000313" key="5">
    <source>
        <dbReference type="Proteomes" id="UP000295525"/>
    </source>
</evidence>
<dbReference type="InterPro" id="IPR000883">
    <property type="entry name" value="Cyt_C_Oxase_1"/>
</dbReference>